<evidence type="ECO:0000313" key="4">
    <source>
        <dbReference type="Proteomes" id="UP001164020"/>
    </source>
</evidence>
<dbReference type="RefSeq" id="WP_268879848.1">
    <property type="nucleotide sequence ID" value="NZ_CP114029.1"/>
</dbReference>
<evidence type="ECO:0000256" key="1">
    <source>
        <dbReference type="SAM" id="MobiDB-lite"/>
    </source>
</evidence>
<dbReference type="EMBL" id="CP114029">
    <property type="protein sequence ID" value="WAP67391.1"/>
    <property type="molecule type" value="Genomic_DNA"/>
</dbReference>
<evidence type="ECO:0000313" key="3">
    <source>
        <dbReference type="EMBL" id="WAP67391.1"/>
    </source>
</evidence>
<dbReference type="PANTHER" id="PTHR12526">
    <property type="entry name" value="GLYCOSYLTRANSFERASE"/>
    <property type="match status" value="1"/>
</dbReference>
<dbReference type="SUPFAM" id="SSF53756">
    <property type="entry name" value="UDP-Glycosyltransferase/glycogen phosphorylase"/>
    <property type="match status" value="1"/>
</dbReference>
<sequence length="356" mass="37507">MSSRRLVFAIPGDIETPSGGYGYDRRLIAELRRLGREVEHLRLPDGFPRPAPDDLEATEAAFARIADGSLVLVDGLAFGSMPQIAEKEAKRLRIAALVHHPLFLETGLDAASRDRLQASERQALSFAAAVIVTSPATAEAVKSAFAVPGERLAVAVPGTDKPGRKPGGADAHPEKPPTILSIGTLIPRKDHATLVAALAKVADLPWRCRIVGSKTADRETAQALGRQVAALGLSERIDLTGAMADVAGEYPDADLFVLASRYEGYGMVFAEALANGLPIVFCAQGAPRDLIPRDAGRRFEPGDVAELAAALRALLVDGEMRGRAAGAALAAGEALPGWDETARIVAGVLSRLDVPQ</sequence>
<reference evidence="3" key="1">
    <citation type="submission" date="2022-12" db="EMBL/GenBank/DDBJ databases">
        <title>Jiella pelagia sp. nov., isolated from phosphonate enriched culture of Northwest Pacific surface seawater.</title>
        <authorList>
            <person name="Shin D.Y."/>
            <person name="Hwang C.Y."/>
        </authorList>
    </citation>
    <scope>NUCLEOTIDE SEQUENCE</scope>
    <source>
        <strain evidence="3">HL-NP1</strain>
    </source>
</reference>
<feature type="domain" description="Glycosyl transferase family 1" evidence="2">
    <location>
        <begin position="171"/>
        <end position="324"/>
    </location>
</feature>
<proteinExistence type="predicted"/>
<name>A0ABY7BVF5_9HYPH</name>
<organism evidence="3 4">
    <name type="scientific">Jiella pelagia</name>
    <dbReference type="NCBI Taxonomy" id="2986949"/>
    <lineage>
        <taxon>Bacteria</taxon>
        <taxon>Pseudomonadati</taxon>
        <taxon>Pseudomonadota</taxon>
        <taxon>Alphaproteobacteria</taxon>
        <taxon>Hyphomicrobiales</taxon>
        <taxon>Aurantimonadaceae</taxon>
        <taxon>Jiella</taxon>
    </lineage>
</organism>
<accession>A0ABY7BVF5</accession>
<dbReference type="Gene3D" id="3.40.50.2000">
    <property type="entry name" value="Glycogen Phosphorylase B"/>
    <property type="match status" value="2"/>
</dbReference>
<dbReference type="PANTHER" id="PTHR12526:SF636">
    <property type="entry name" value="BLL3647 PROTEIN"/>
    <property type="match status" value="1"/>
</dbReference>
<evidence type="ECO:0000259" key="2">
    <source>
        <dbReference type="Pfam" id="PF00534"/>
    </source>
</evidence>
<gene>
    <name evidence="3" type="ORF">OH818_17835</name>
</gene>
<keyword evidence="4" id="KW-1185">Reference proteome</keyword>
<protein>
    <submittedName>
        <fullName evidence="3">Glycosyltransferase family 4 protein</fullName>
    </submittedName>
</protein>
<dbReference type="InterPro" id="IPR001296">
    <property type="entry name" value="Glyco_trans_1"/>
</dbReference>
<feature type="region of interest" description="Disordered" evidence="1">
    <location>
        <begin position="156"/>
        <end position="176"/>
    </location>
</feature>
<dbReference type="Proteomes" id="UP001164020">
    <property type="component" value="Chromosome"/>
</dbReference>
<dbReference type="Pfam" id="PF00534">
    <property type="entry name" value="Glycos_transf_1"/>
    <property type="match status" value="1"/>
</dbReference>
<dbReference type="CDD" id="cd03801">
    <property type="entry name" value="GT4_PimA-like"/>
    <property type="match status" value="1"/>
</dbReference>